<keyword evidence="5" id="KW-0539">Nucleus</keyword>
<feature type="domain" description="TF-B3" evidence="7">
    <location>
        <begin position="459"/>
        <end position="559"/>
    </location>
</feature>
<dbReference type="InterPro" id="IPR015300">
    <property type="entry name" value="DNA-bd_pseudobarrel_sf"/>
</dbReference>
<dbReference type="GO" id="GO:0005634">
    <property type="term" value="C:nucleus"/>
    <property type="evidence" value="ECO:0007669"/>
    <property type="project" value="UniProtKB-SubCell"/>
</dbReference>
<feature type="domain" description="TF-B3" evidence="7">
    <location>
        <begin position="1"/>
        <end position="81"/>
    </location>
</feature>
<dbReference type="Proteomes" id="UP000525078">
    <property type="component" value="Unassembled WGS sequence"/>
</dbReference>
<organism evidence="8 9">
    <name type="scientific">Cannabis sativa</name>
    <name type="common">Hemp</name>
    <name type="synonym">Marijuana</name>
    <dbReference type="NCBI Taxonomy" id="3483"/>
    <lineage>
        <taxon>Eukaryota</taxon>
        <taxon>Viridiplantae</taxon>
        <taxon>Streptophyta</taxon>
        <taxon>Embryophyta</taxon>
        <taxon>Tracheophyta</taxon>
        <taxon>Spermatophyta</taxon>
        <taxon>Magnoliopsida</taxon>
        <taxon>eudicotyledons</taxon>
        <taxon>Gunneridae</taxon>
        <taxon>Pentapetalae</taxon>
        <taxon>rosids</taxon>
        <taxon>fabids</taxon>
        <taxon>Rosales</taxon>
        <taxon>Cannabaceae</taxon>
        <taxon>Cannabis</taxon>
    </lineage>
</organism>
<dbReference type="Gene3D" id="2.40.330.10">
    <property type="entry name" value="DNA-binding pseudobarrel domain"/>
    <property type="match status" value="4"/>
</dbReference>
<dbReference type="PANTHER" id="PTHR31391:SF106">
    <property type="entry name" value="B3 DOMAIN-CONTAINING PROTEIN OS01G0723500"/>
    <property type="match status" value="1"/>
</dbReference>
<feature type="domain" description="TF-B3" evidence="7">
    <location>
        <begin position="164"/>
        <end position="264"/>
    </location>
</feature>
<evidence type="ECO:0000256" key="5">
    <source>
        <dbReference type="ARBA" id="ARBA00023242"/>
    </source>
</evidence>
<dbReference type="GO" id="GO:0003677">
    <property type="term" value="F:DNA binding"/>
    <property type="evidence" value="ECO:0007669"/>
    <property type="project" value="UniProtKB-KW"/>
</dbReference>
<dbReference type="CDD" id="cd10017">
    <property type="entry name" value="B3_DNA"/>
    <property type="match status" value="4"/>
</dbReference>
<evidence type="ECO:0000256" key="6">
    <source>
        <dbReference type="SAM" id="MobiDB-lite"/>
    </source>
</evidence>
<evidence type="ECO:0000256" key="1">
    <source>
        <dbReference type="ARBA" id="ARBA00004123"/>
    </source>
</evidence>
<dbReference type="SUPFAM" id="SSF101936">
    <property type="entry name" value="DNA-binding pseudobarrel domain"/>
    <property type="match status" value="4"/>
</dbReference>
<keyword evidence="2" id="KW-0805">Transcription regulation</keyword>
<dbReference type="InterPro" id="IPR044837">
    <property type="entry name" value="REM16-like"/>
</dbReference>
<evidence type="ECO:0000259" key="7">
    <source>
        <dbReference type="PROSITE" id="PS50863"/>
    </source>
</evidence>
<dbReference type="PANTHER" id="PTHR31391">
    <property type="entry name" value="B3 DOMAIN-CONTAINING PROTEIN OS11G0197600-RELATED"/>
    <property type="match status" value="1"/>
</dbReference>
<dbReference type="SMART" id="SM01019">
    <property type="entry name" value="B3"/>
    <property type="match status" value="4"/>
</dbReference>
<sequence length="564" mass="64157">MQQIPKTFWVKYCGSSSTQVFLKLPCGSTWEVGLTISSDEKVWIEKGWDKFAQHCSLSCGDLLVFGYEGNSQFNVMVFDKSTVEKDYPFTPPNHSEDKYVDIDSSNENSDLSWFSKTRDNPPLPSSVPHKKRKTTPYPYGKSEGQKKAEALMRAKGFKSDDPFFIVLMQPSFVGASYSMVVPFSFAKNHLLSVSKHEDVILKVQDERIWPVRYYYRKYAGHSQFRFEWGWKAFARDNDLKVGDVCVFVKRQNIGIMLFEVVTFYKNGVPNSPVLPVANNTTPCVKVEPSFTSNNYDNASMISHDIIPKKEVIESSVNKSDKVCGESPEPENFIRNQELSEKEKAEAFKRIKDFNSEDPFFTVPMQPSFVGSKSKYCMGMPSLFAKKYLVGINNSPQDVILKVQDGRTWCVKYYVRPLGTSSKATIEGGWKAFVQDNELKVGFGIVSEAASKFCSNNPYFEVKLRSSQLLGRPTLYIPMAIANPWFEKKAQIVTLWVGEEYWHVNLTVNKGSSSSGLEHRFSGGWRAFARDNSLQPNDVCIFELINKNKPEIKVTIFRQNGISQE</sequence>
<evidence type="ECO:0000256" key="2">
    <source>
        <dbReference type="ARBA" id="ARBA00023015"/>
    </source>
</evidence>
<dbReference type="EMBL" id="JAATIP010000064">
    <property type="protein sequence ID" value="KAF4380706.1"/>
    <property type="molecule type" value="Genomic_DNA"/>
</dbReference>
<evidence type="ECO:0000256" key="4">
    <source>
        <dbReference type="ARBA" id="ARBA00023163"/>
    </source>
</evidence>
<name>A0A7J6GCK5_CANSA</name>
<dbReference type="PROSITE" id="PS50863">
    <property type="entry name" value="B3"/>
    <property type="match status" value="3"/>
</dbReference>
<gene>
    <name evidence="8" type="ORF">F8388_017060</name>
</gene>
<keyword evidence="3" id="KW-0238">DNA-binding</keyword>
<reference evidence="8 9" key="1">
    <citation type="journal article" date="2020" name="bioRxiv">
        <title>Sequence and annotation of 42 cannabis genomes reveals extensive copy number variation in cannabinoid synthesis and pathogen resistance genes.</title>
        <authorList>
            <person name="Mckernan K.J."/>
            <person name="Helbert Y."/>
            <person name="Kane L.T."/>
            <person name="Ebling H."/>
            <person name="Zhang L."/>
            <person name="Liu B."/>
            <person name="Eaton Z."/>
            <person name="Mclaughlin S."/>
            <person name="Kingan S."/>
            <person name="Baybayan P."/>
            <person name="Concepcion G."/>
            <person name="Jordan M."/>
            <person name="Riva A."/>
            <person name="Barbazuk W."/>
            <person name="Harkins T."/>
        </authorList>
    </citation>
    <scope>NUCLEOTIDE SEQUENCE [LARGE SCALE GENOMIC DNA]</scope>
    <source>
        <strain evidence="9">cv. Jamaican Lion 4</strain>
        <tissue evidence="8">Leaf</tissue>
    </source>
</reference>
<evidence type="ECO:0000313" key="8">
    <source>
        <dbReference type="EMBL" id="KAF4380706.1"/>
    </source>
</evidence>
<comment type="caution">
    <text evidence="8">The sequence shown here is derived from an EMBL/GenBank/DDBJ whole genome shotgun (WGS) entry which is preliminary data.</text>
</comment>
<dbReference type="Pfam" id="PF02362">
    <property type="entry name" value="B3"/>
    <property type="match status" value="4"/>
</dbReference>
<evidence type="ECO:0000313" key="9">
    <source>
        <dbReference type="Proteomes" id="UP000525078"/>
    </source>
</evidence>
<accession>A0A7J6GCK5</accession>
<feature type="region of interest" description="Disordered" evidence="6">
    <location>
        <begin position="111"/>
        <end position="144"/>
    </location>
</feature>
<keyword evidence="4" id="KW-0804">Transcription</keyword>
<dbReference type="AlphaFoldDB" id="A0A7J6GCK5"/>
<proteinExistence type="predicted"/>
<dbReference type="InterPro" id="IPR003340">
    <property type="entry name" value="B3_DNA-bd"/>
</dbReference>
<comment type="subcellular location">
    <subcellularLocation>
        <location evidence="1">Nucleus</location>
    </subcellularLocation>
</comment>
<protein>
    <recommendedName>
        <fullName evidence="7">TF-B3 domain-containing protein</fullName>
    </recommendedName>
</protein>
<evidence type="ECO:0000256" key="3">
    <source>
        <dbReference type="ARBA" id="ARBA00023125"/>
    </source>
</evidence>